<evidence type="ECO:0000313" key="4">
    <source>
        <dbReference type="Proteomes" id="UP000001918"/>
    </source>
</evidence>
<dbReference type="HOGENOM" id="CLU_027789_0_0_11"/>
<sequence>MKDVENAARPIVRGVRAVMAGLGGLVAAHGPFAVVLAVAVGVRWLAVLGYPSVLWFGDSYAYLEAALLFRPSTLRPSGYSVFLWLLSPAHSLLVVVIVQHALGVAIGVLVYALVRRAARAAWPHRRLLPGLLGAVFAAPVLLDAFQIQLEHLLMADLLFTFLLTAAVTVTLWRVRMRWWTGALVGLLMACAALTRSVGLPLLAVLAVGMLARRAGWRAVAAAALACAVPVLGYMSWYSSAHGRFALSDSDQVWLYGRTVDFADCSLIRPRPEVAVLCPERLPSGTRMAPAYAAMWGPDSGFNHLPGGIEDPRANELAGEFAWAAIAAQPGDYAAVIVRDTLRAFAWGRDPYPTPWTEDKYHFQPGASLTEKDAAVAYAYGGRTAEPRVVEPYGGWVRDYQSAVYLPGPVLGGFLLVGLVGMVVRIRRLGGRVLLPWSVSLALLVVPAATADFDYRYVLPAVPFAALAAAFALIPESRPGPVPSADAAPEEPAGRAGDEPGEPAAVRDGEREEGEREPAPAAEETVVAGEHRP</sequence>
<gene>
    <name evidence="3" type="ordered locus">Tcur_4100</name>
</gene>
<protein>
    <recommendedName>
        <fullName evidence="5">Glycosyltransferase RgtA/B/C/D-like domain-containing protein</fullName>
    </recommendedName>
</protein>
<dbReference type="EMBL" id="CP001738">
    <property type="protein sequence ID" value="ACY99628.1"/>
    <property type="molecule type" value="Genomic_DNA"/>
</dbReference>
<feature type="compositionally biased region" description="Basic and acidic residues" evidence="1">
    <location>
        <begin position="504"/>
        <end position="517"/>
    </location>
</feature>
<dbReference type="eggNOG" id="COG1807">
    <property type="taxonomic scope" value="Bacteria"/>
</dbReference>
<feature type="transmembrane region" description="Helical" evidence="2">
    <location>
        <begin position="21"/>
        <end position="46"/>
    </location>
</feature>
<organism evidence="3 4">
    <name type="scientific">Thermomonospora curvata (strain ATCC 19995 / DSM 43183 / JCM 3096 / KCTC 9072 / NBRC 15933 / NCIMB 10081 / Henssen B9)</name>
    <dbReference type="NCBI Taxonomy" id="471852"/>
    <lineage>
        <taxon>Bacteria</taxon>
        <taxon>Bacillati</taxon>
        <taxon>Actinomycetota</taxon>
        <taxon>Actinomycetes</taxon>
        <taxon>Streptosporangiales</taxon>
        <taxon>Thermomonosporaceae</taxon>
        <taxon>Thermomonospora</taxon>
    </lineage>
</organism>
<keyword evidence="2" id="KW-1133">Transmembrane helix</keyword>
<dbReference type="OrthoDB" id="3212150at2"/>
<dbReference type="RefSeq" id="WP_012854412.1">
    <property type="nucleotide sequence ID" value="NC_013510.1"/>
</dbReference>
<feature type="compositionally biased region" description="Low complexity" evidence="1">
    <location>
        <begin position="518"/>
        <end position="532"/>
    </location>
</feature>
<feature type="transmembrane region" description="Helical" evidence="2">
    <location>
        <begin position="403"/>
        <end position="425"/>
    </location>
</feature>
<keyword evidence="2" id="KW-0812">Transmembrane</keyword>
<proteinExistence type="predicted"/>
<dbReference type="Proteomes" id="UP000001918">
    <property type="component" value="Chromosome"/>
</dbReference>
<feature type="transmembrane region" description="Helical" evidence="2">
    <location>
        <begin position="126"/>
        <end position="145"/>
    </location>
</feature>
<accession>D1AF84</accession>
<feature type="region of interest" description="Disordered" evidence="1">
    <location>
        <begin position="479"/>
        <end position="532"/>
    </location>
</feature>
<feature type="transmembrane region" description="Helical" evidence="2">
    <location>
        <begin position="218"/>
        <end position="237"/>
    </location>
</feature>
<feature type="transmembrane region" description="Helical" evidence="2">
    <location>
        <begin position="178"/>
        <end position="211"/>
    </location>
</feature>
<evidence type="ECO:0000256" key="1">
    <source>
        <dbReference type="SAM" id="MobiDB-lite"/>
    </source>
</evidence>
<evidence type="ECO:0000256" key="2">
    <source>
        <dbReference type="SAM" id="Phobius"/>
    </source>
</evidence>
<reference evidence="3 4" key="1">
    <citation type="journal article" date="2011" name="Stand. Genomic Sci.">
        <title>Complete genome sequence of Thermomonospora curvata type strain (B9).</title>
        <authorList>
            <person name="Chertkov O."/>
            <person name="Sikorski J."/>
            <person name="Nolan M."/>
            <person name="Lapidus A."/>
            <person name="Lucas S."/>
            <person name="Del Rio T.G."/>
            <person name="Tice H."/>
            <person name="Cheng J.F."/>
            <person name="Goodwin L."/>
            <person name="Pitluck S."/>
            <person name="Liolios K."/>
            <person name="Ivanova N."/>
            <person name="Mavromatis K."/>
            <person name="Mikhailova N."/>
            <person name="Ovchinnikova G."/>
            <person name="Pati A."/>
            <person name="Chen A."/>
            <person name="Palaniappan K."/>
            <person name="Djao O.D."/>
            <person name="Land M."/>
            <person name="Hauser L."/>
            <person name="Chang Y.J."/>
            <person name="Jeffries C.D."/>
            <person name="Brettin T."/>
            <person name="Han C."/>
            <person name="Detter J.C."/>
            <person name="Rohde M."/>
            <person name="Goker M."/>
            <person name="Woyke T."/>
            <person name="Bristow J."/>
            <person name="Eisen J.A."/>
            <person name="Markowitz V."/>
            <person name="Hugenholtz P."/>
            <person name="Klenk H.P."/>
            <person name="Kyrpides N.C."/>
        </authorList>
    </citation>
    <scope>NUCLEOTIDE SEQUENCE [LARGE SCALE GENOMIC DNA]</scope>
    <source>
        <strain evidence="4">ATCC 19995 / DSM 43183 / JCM 3096 / KCTC 9072 / NBRC 15933 / NCIMB 10081 / Henssen B9</strain>
    </source>
</reference>
<evidence type="ECO:0008006" key="5">
    <source>
        <dbReference type="Google" id="ProtNLM"/>
    </source>
</evidence>
<name>D1AF84_THECD</name>
<dbReference type="AlphaFoldDB" id="D1AF84"/>
<keyword evidence="4" id="KW-1185">Reference proteome</keyword>
<feature type="transmembrane region" description="Helical" evidence="2">
    <location>
        <begin position="81"/>
        <end position="114"/>
    </location>
</feature>
<evidence type="ECO:0000313" key="3">
    <source>
        <dbReference type="EMBL" id="ACY99628.1"/>
    </source>
</evidence>
<keyword evidence="2" id="KW-0472">Membrane</keyword>
<feature type="transmembrane region" description="Helical" evidence="2">
    <location>
        <begin position="152"/>
        <end position="172"/>
    </location>
</feature>
<dbReference type="KEGG" id="tcu:Tcur_4100"/>